<dbReference type="GO" id="GO:0016787">
    <property type="term" value="F:hydrolase activity"/>
    <property type="evidence" value="ECO:0007669"/>
    <property type="project" value="UniProtKB-KW"/>
</dbReference>
<accession>A0ABU9Y5K8</accession>
<keyword evidence="2" id="KW-0378">Hydrolase</keyword>
<keyword evidence="3" id="KW-1185">Reference proteome</keyword>
<evidence type="ECO:0000313" key="2">
    <source>
        <dbReference type="EMBL" id="MEN2791073.1"/>
    </source>
</evidence>
<gene>
    <name evidence="2" type="ORF">ABC974_15670</name>
</gene>
<dbReference type="InterPro" id="IPR052897">
    <property type="entry name" value="Sec-Metab_Biosynth_Hydrolase"/>
</dbReference>
<dbReference type="Gene3D" id="3.40.50.1820">
    <property type="entry name" value="alpha/beta hydrolase"/>
    <property type="match status" value="1"/>
</dbReference>
<dbReference type="PANTHER" id="PTHR37017:SF11">
    <property type="entry name" value="ESTERASE_LIPASE_THIOESTERASE DOMAIN-CONTAINING PROTEIN"/>
    <property type="match status" value="1"/>
</dbReference>
<dbReference type="InterPro" id="IPR029058">
    <property type="entry name" value="AB_hydrolase_fold"/>
</dbReference>
<sequence length="238" mass="25889">MATFVLVHGGGHGGWCYRKVARLLRDAGHEVFTPTLTGLAERSHLCTPETDLETHIADIVNLLRFEDLENVILVGHSYGGMVITGVADRASDRIAELVYLDAAHPRDGESLATLAPQQMEPTYAGVRVVNGVELVMWPFPGMAQFFGITDPDDAAWTESKLTPHPWKCFAQPLALLNGDAAARLKRTNINCTASLASSPDDARARQLEGNRNFEIDTGHDLMITEPEAVTGFLLQVAA</sequence>
<dbReference type="PANTHER" id="PTHR37017">
    <property type="entry name" value="AB HYDROLASE-1 DOMAIN-CONTAINING PROTEIN-RELATED"/>
    <property type="match status" value="1"/>
</dbReference>
<proteinExistence type="predicted"/>
<organism evidence="2 3">
    <name type="scientific">Sphingomonas oligophenolica</name>
    <dbReference type="NCBI Taxonomy" id="301154"/>
    <lineage>
        <taxon>Bacteria</taxon>
        <taxon>Pseudomonadati</taxon>
        <taxon>Pseudomonadota</taxon>
        <taxon>Alphaproteobacteria</taxon>
        <taxon>Sphingomonadales</taxon>
        <taxon>Sphingomonadaceae</taxon>
        <taxon>Sphingomonas</taxon>
    </lineage>
</organism>
<reference evidence="2 3" key="1">
    <citation type="submission" date="2024-05" db="EMBL/GenBank/DDBJ databases">
        <authorList>
            <person name="Liu Q."/>
            <person name="Xin Y.-H."/>
        </authorList>
    </citation>
    <scope>NUCLEOTIDE SEQUENCE [LARGE SCALE GENOMIC DNA]</scope>
    <source>
        <strain evidence="2 3">CGMCC 1.10181</strain>
    </source>
</reference>
<dbReference type="EMBL" id="JBDIME010000014">
    <property type="protein sequence ID" value="MEN2791073.1"/>
    <property type="molecule type" value="Genomic_DNA"/>
</dbReference>
<feature type="domain" description="AB hydrolase-1" evidence="1">
    <location>
        <begin position="4"/>
        <end position="229"/>
    </location>
</feature>
<protein>
    <submittedName>
        <fullName evidence="2">Alpha/beta hydrolase</fullName>
    </submittedName>
</protein>
<dbReference type="SUPFAM" id="SSF53474">
    <property type="entry name" value="alpha/beta-Hydrolases"/>
    <property type="match status" value="1"/>
</dbReference>
<name>A0ABU9Y5K8_9SPHN</name>
<evidence type="ECO:0000313" key="3">
    <source>
        <dbReference type="Proteomes" id="UP001419910"/>
    </source>
</evidence>
<dbReference type="Pfam" id="PF12697">
    <property type="entry name" value="Abhydrolase_6"/>
    <property type="match status" value="1"/>
</dbReference>
<evidence type="ECO:0000259" key="1">
    <source>
        <dbReference type="Pfam" id="PF12697"/>
    </source>
</evidence>
<dbReference type="RefSeq" id="WP_343888871.1">
    <property type="nucleotide sequence ID" value="NZ_BAAAEH010000014.1"/>
</dbReference>
<comment type="caution">
    <text evidence="2">The sequence shown here is derived from an EMBL/GenBank/DDBJ whole genome shotgun (WGS) entry which is preliminary data.</text>
</comment>
<dbReference type="Proteomes" id="UP001419910">
    <property type="component" value="Unassembled WGS sequence"/>
</dbReference>
<dbReference type="InterPro" id="IPR000073">
    <property type="entry name" value="AB_hydrolase_1"/>
</dbReference>